<comment type="caution">
    <text evidence="1">The sequence shown here is derived from an EMBL/GenBank/DDBJ whole genome shotgun (WGS) entry which is preliminary data.</text>
</comment>
<dbReference type="Proteomes" id="UP001501170">
    <property type="component" value="Unassembled WGS sequence"/>
</dbReference>
<accession>A0ABN3HCY3</accession>
<dbReference type="EMBL" id="BAAARB010000005">
    <property type="protein sequence ID" value="GAA2376401.1"/>
    <property type="molecule type" value="Genomic_DNA"/>
</dbReference>
<dbReference type="RefSeq" id="WP_346075684.1">
    <property type="nucleotide sequence ID" value="NZ_BAAARB010000005.1"/>
</dbReference>
<evidence type="ECO:0000313" key="2">
    <source>
        <dbReference type="Proteomes" id="UP001501170"/>
    </source>
</evidence>
<evidence type="ECO:0008006" key="3">
    <source>
        <dbReference type="Google" id="ProtNLM"/>
    </source>
</evidence>
<evidence type="ECO:0000313" key="1">
    <source>
        <dbReference type="EMBL" id="GAA2376401.1"/>
    </source>
</evidence>
<keyword evidence="2" id="KW-1185">Reference proteome</keyword>
<protein>
    <recommendedName>
        <fullName evidence="3">Replicative helicase inhibitor G39P N-terminal domain-containing protein</fullName>
    </recommendedName>
</protein>
<gene>
    <name evidence="1" type="ORF">GCM10009855_14650</name>
</gene>
<sequence length="113" mass="12662">MSLDRDQTIDLLTVIAAYDRRSSGEGDIAAWSEAARRAGWTFPEAVEAVHAYFAESSKWLMPGDVTERIRVARRQPAAVSDVLALEKKPSTPERRAEFMAQMRKLAGRKGMPR</sequence>
<reference evidence="1 2" key="1">
    <citation type="journal article" date="2019" name="Int. J. Syst. Evol. Microbiol.">
        <title>The Global Catalogue of Microorganisms (GCM) 10K type strain sequencing project: providing services to taxonomists for standard genome sequencing and annotation.</title>
        <authorList>
            <consortium name="The Broad Institute Genomics Platform"/>
            <consortium name="The Broad Institute Genome Sequencing Center for Infectious Disease"/>
            <person name="Wu L."/>
            <person name="Ma J."/>
        </authorList>
    </citation>
    <scope>NUCLEOTIDE SEQUENCE [LARGE SCALE GENOMIC DNA]</scope>
    <source>
        <strain evidence="1 2">JCM 16227</strain>
    </source>
</reference>
<organism evidence="1 2">
    <name type="scientific">Gordonia cholesterolivorans</name>
    <dbReference type="NCBI Taxonomy" id="559625"/>
    <lineage>
        <taxon>Bacteria</taxon>
        <taxon>Bacillati</taxon>
        <taxon>Actinomycetota</taxon>
        <taxon>Actinomycetes</taxon>
        <taxon>Mycobacteriales</taxon>
        <taxon>Gordoniaceae</taxon>
        <taxon>Gordonia</taxon>
    </lineage>
</organism>
<name>A0ABN3HCY3_9ACTN</name>
<proteinExistence type="predicted"/>